<evidence type="ECO:0000256" key="5">
    <source>
        <dbReference type="SAM" id="MobiDB-lite"/>
    </source>
</evidence>
<accession>A0A9D4J1L1</accession>
<evidence type="ECO:0000259" key="7">
    <source>
        <dbReference type="PROSITE" id="PS50966"/>
    </source>
</evidence>
<dbReference type="PANTHER" id="PTHR47526:SF4">
    <property type="entry name" value="SWIM-TYPE DOMAIN-CONTAINING PROTEIN"/>
    <property type="match status" value="1"/>
</dbReference>
<dbReference type="PROSITE" id="PS50016">
    <property type="entry name" value="ZF_PHD_2"/>
    <property type="match status" value="1"/>
</dbReference>
<keyword evidence="1" id="KW-0479">Metal-binding</keyword>
<evidence type="ECO:0000256" key="1">
    <source>
        <dbReference type="ARBA" id="ARBA00022723"/>
    </source>
</evidence>
<proteinExistence type="predicted"/>
<dbReference type="CDD" id="cd22343">
    <property type="entry name" value="PDDEXK_lambda_exonuclease-like"/>
    <property type="match status" value="1"/>
</dbReference>
<evidence type="ECO:0000259" key="6">
    <source>
        <dbReference type="PROSITE" id="PS50016"/>
    </source>
</evidence>
<dbReference type="InterPro" id="IPR019787">
    <property type="entry name" value="Znf_PHD-finger"/>
</dbReference>
<dbReference type="InterPro" id="IPR007527">
    <property type="entry name" value="Znf_SWIM"/>
</dbReference>
<keyword evidence="2 4" id="KW-0863">Zinc-finger</keyword>
<feature type="domain" description="PHD-type" evidence="6">
    <location>
        <begin position="581"/>
        <end position="630"/>
    </location>
</feature>
<keyword evidence="3" id="KW-0862">Zinc</keyword>
<dbReference type="InterPro" id="IPR013083">
    <property type="entry name" value="Znf_RING/FYVE/PHD"/>
</dbReference>
<protein>
    <recommendedName>
        <fullName evidence="10">Inhibitor of growth protein</fullName>
    </recommendedName>
</protein>
<comment type="caution">
    <text evidence="8">The sequence shown here is derived from an EMBL/GenBank/DDBJ whole genome shotgun (WGS) entry which is preliminary data.</text>
</comment>
<evidence type="ECO:0000313" key="9">
    <source>
        <dbReference type="Proteomes" id="UP000828390"/>
    </source>
</evidence>
<keyword evidence="9" id="KW-1185">Reference proteome</keyword>
<feature type="domain" description="SWIM-type" evidence="7">
    <location>
        <begin position="118"/>
        <end position="154"/>
    </location>
</feature>
<organism evidence="8 9">
    <name type="scientific">Dreissena polymorpha</name>
    <name type="common">Zebra mussel</name>
    <name type="synonym">Mytilus polymorpha</name>
    <dbReference type="NCBI Taxonomy" id="45954"/>
    <lineage>
        <taxon>Eukaryota</taxon>
        <taxon>Metazoa</taxon>
        <taxon>Spiralia</taxon>
        <taxon>Lophotrochozoa</taxon>
        <taxon>Mollusca</taxon>
        <taxon>Bivalvia</taxon>
        <taxon>Autobranchia</taxon>
        <taxon>Heteroconchia</taxon>
        <taxon>Euheterodonta</taxon>
        <taxon>Imparidentia</taxon>
        <taxon>Neoheterodontei</taxon>
        <taxon>Myida</taxon>
        <taxon>Dreissenoidea</taxon>
        <taxon>Dreissenidae</taxon>
        <taxon>Dreissena</taxon>
    </lineage>
</organism>
<reference evidence="8" key="1">
    <citation type="journal article" date="2019" name="bioRxiv">
        <title>The Genome of the Zebra Mussel, Dreissena polymorpha: A Resource for Invasive Species Research.</title>
        <authorList>
            <person name="McCartney M.A."/>
            <person name="Auch B."/>
            <person name="Kono T."/>
            <person name="Mallez S."/>
            <person name="Zhang Y."/>
            <person name="Obille A."/>
            <person name="Becker A."/>
            <person name="Abrahante J.E."/>
            <person name="Garbe J."/>
            <person name="Badalamenti J.P."/>
            <person name="Herman A."/>
            <person name="Mangelson H."/>
            <person name="Liachko I."/>
            <person name="Sullivan S."/>
            <person name="Sone E.D."/>
            <person name="Koren S."/>
            <person name="Silverstein K.A.T."/>
            <person name="Beckman K.B."/>
            <person name="Gohl D.M."/>
        </authorList>
    </citation>
    <scope>NUCLEOTIDE SEQUENCE</scope>
    <source>
        <strain evidence="8">Duluth1</strain>
        <tissue evidence="8">Whole animal</tissue>
    </source>
</reference>
<gene>
    <name evidence="8" type="ORF">DPMN_148502</name>
</gene>
<dbReference type="PANTHER" id="PTHR47526">
    <property type="entry name" value="ATP-DEPENDENT DNA HELICASE"/>
    <property type="match status" value="1"/>
</dbReference>
<dbReference type="Gene3D" id="3.90.320.10">
    <property type="match status" value="1"/>
</dbReference>
<feature type="region of interest" description="Disordered" evidence="5">
    <location>
        <begin position="558"/>
        <end position="577"/>
    </location>
</feature>
<name>A0A9D4J1L1_DREPO</name>
<dbReference type="SUPFAM" id="SSF57903">
    <property type="entry name" value="FYVE/PHD zinc finger"/>
    <property type="match status" value="1"/>
</dbReference>
<dbReference type="InterPro" id="IPR011604">
    <property type="entry name" value="PDDEXK-like_dom_sf"/>
</dbReference>
<dbReference type="GO" id="GO:0008270">
    <property type="term" value="F:zinc ion binding"/>
    <property type="evidence" value="ECO:0007669"/>
    <property type="project" value="UniProtKB-KW"/>
</dbReference>
<dbReference type="InterPro" id="IPR011335">
    <property type="entry name" value="Restrct_endonuc-II-like"/>
</dbReference>
<dbReference type="Pfam" id="PF09588">
    <property type="entry name" value="YqaJ"/>
    <property type="match status" value="1"/>
</dbReference>
<dbReference type="Gene3D" id="3.30.40.10">
    <property type="entry name" value="Zinc/RING finger domain, C3HC4 (zinc finger)"/>
    <property type="match status" value="1"/>
</dbReference>
<evidence type="ECO:0000313" key="8">
    <source>
        <dbReference type="EMBL" id="KAH3794960.1"/>
    </source>
</evidence>
<dbReference type="AlphaFoldDB" id="A0A9D4J1L1"/>
<evidence type="ECO:0008006" key="10">
    <source>
        <dbReference type="Google" id="ProtNLM"/>
    </source>
</evidence>
<sequence length="637" mass="71733">MSKSRVPYKDGLDSVARKRYEEKLSLINGLDPYEEKEGWSDKEDIFPPITHPDIFFYLIHTPSVYTQEDLKAWKSLEAINQVCQGWVREKKALVKGDHVVVTAKVMHSQRMREKPLNPWVIARPDGAIAGAHCDCMAGLGEACTHVAALLFSVATFVQIRDSKTVTEKTAYWKLPTSMKAVEYKEVSEINFQSARSAKKELDSIINAACVSQVAQTPTPTSKGTVPEATEGQFLKFCEGLSKLDSKPVLLSTVEPYADQYIPKTVTKDYPQDLSALRDPKWFDKDYDSLVTHCQTVKVQCSAEQAKNAELETREQSDSALWYRFRAGRITASNAKAVCTSASEPSGSLVKRICYPDLNSAKTKGIPALTYGRDNEKQARQMLFDMLQIDHENALISDSGLVISEELPFLGASPDGIWSCDCCGTACVEIKCPFKPHTQEEPISEKSCPFLTLRDGELTLKKNHQYYYQIQAQLGVTQNDLCFFFVWSEKNVHLEQIEFDEDVWDEICVKSKNFFVRGVLPELIGKYFSKLPCNKKPANDKNGQPNDQSSKILKPVSTNTLASGKSKKRGCGNKDDDDDDEKLYCVCGQVEFGLMTACDNTECSMEWFHWGCVGIENEPQGKWYCPECRKLPAFKRKR</sequence>
<reference evidence="8" key="2">
    <citation type="submission" date="2020-11" db="EMBL/GenBank/DDBJ databases">
        <authorList>
            <person name="McCartney M.A."/>
            <person name="Auch B."/>
            <person name="Kono T."/>
            <person name="Mallez S."/>
            <person name="Becker A."/>
            <person name="Gohl D.M."/>
            <person name="Silverstein K.A.T."/>
            <person name="Koren S."/>
            <person name="Bechman K.B."/>
            <person name="Herman A."/>
            <person name="Abrahante J.E."/>
            <person name="Garbe J."/>
        </authorList>
    </citation>
    <scope>NUCLEOTIDE SEQUENCE</scope>
    <source>
        <strain evidence="8">Duluth1</strain>
        <tissue evidence="8">Whole animal</tissue>
    </source>
</reference>
<dbReference type="GO" id="GO:0006281">
    <property type="term" value="P:DNA repair"/>
    <property type="evidence" value="ECO:0007669"/>
    <property type="project" value="UniProtKB-ARBA"/>
</dbReference>
<dbReference type="SUPFAM" id="SSF52980">
    <property type="entry name" value="Restriction endonuclease-like"/>
    <property type="match status" value="1"/>
</dbReference>
<dbReference type="Proteomes" id="UP000828390">
    <property type="component" value="Unassembled WGS sequence"/>
</dbReference>
<dbReference type="CDD" id="cd15505">
    <property type="entry name" value="PHD_ING"/>
    <property type="match status" value="1"/>
</dbReference>
<dbReference type="PROSITE" id="PS50966">
    <property type="entry name" value="ZF_SWIM"/>
    <property type="match status" value="1"/>
</dbReference>
<dbReference type="InterPro" id="IPR011011">
    <property type="entry name" value="Znf_FYVE_PHD"/>
</dbReference>
<dbReference type="InterPro" id="IPR019080">
    <property type="entry name" value="YqaJ_viral_recombinase"/>
</dbReference>
<dbReference type="InterPro" id="IPR001965">
    <property type="entry name" value="Znf_PHD"/>
</dbReference>
<evidence type="ECO:0000256" key="4">
    <source>
        <dbReference type="PROSITE-ProRule" id="PRU00325"/>
    </source>
</evidence>
<dbReference type="SMART" id="SM00249">
    <property type="entry name" value="PHD"/>
    <property type="match status" value="1"/>
</dbReference>
<evidence type="ECO:0000256" key="2">
    <source>
        <dbReference type="ARBA" id="ARBA00022771"/>
    </source>
</evidence>
<evidence type="ECO:0000256" key="3">
    <source>
        <dbReference type="ARBA" id="ARBA00022833"/>
    </source>
</evidence>
<dbReference type="EMBL" id="JAIWYP010000007">
    <property type="protein sequence ID" value="KAH3794960.1"/>
    <property type="molecule type" value="Genomic_DNA"/>
</dbReference>